<comment type="subcellular location">
    <subcellularLocation>
        <location evidence="1">Secreted</location>
    </subcellularLocation>
</comment>
<feature type="compositionally biased region" description="Pro residues" evidence="4">
    <location>
        <begin position="739"/>
        <end position="754"/>
    </location>
</feature>
<evidence type="ECO:0000256" key="2">
    <source>
        <dbReference type="ARBA" id="ARBA00022525"/>
    </source>
</evidence>
<keyword evidence="2" id="KW-0964">Secreted</keyword>
<feature type="compositionally biased region" description="Low complexity" evidence="4">
    <location>
        <begin position="696"/>
        <end position="738"/>
    </location>
</feature>
<gene>
    <name evidence="6" type="ORF">A3A44_01585</name>
</gene>
<dbReference type="InterPro" id="IPR022121">
    <property type="entry name" value="Peptidase_M73_camelysin"/>
</dbReference>
<dbReference type="AlphaFoldDB" id="A0A1G2LGG4"/>
<dbReference type="SUPFAM" id="SSF74853">
    <property type="entry name" value="Lamin A/C globular tail domain"/>
    <property type="match status" value="1"/>
</dbReference>
<comment type="caution">
    <text evidence="6">The sequence shown here is derived from an EMBL/GenBank/DDBJ whole genome shotgun (WGS) entry which is preliminary data.</text>
</comment>
<reference evidence="6 7" key="1">
    <citation type="journal article" date="2016" name="Nat. Commun.">
        <title>Thousands of microbial genomes shed light on interconnected biogeochemical processes in an aquifer system.</title>
        <authorList>
            <person name="Anantharaman K."/>
            <person name="Brown C.T."/>
            <person name="Hug L.A."/>
            <person name="Sharon I."/>
            <person name="Castelle C.J."/>
            <person name="Probst A.J."/>
            <person name="Thomas B.C."/>
            <person name="Singh A."/>
            <person name="Wilkins M.J."/>
            <person name="Karaoz U."/>
            <person name="Brodie E.L."/>
            <person name="Williams K.H."/>
            <person name="Hubbard S.S."/>
            <person name="Banfield J.F."/>
        </authorList>
    </citation>
    <scope>NUCLEOTIDE SEQUENCE [LARGE SCALE GENOMIC DNA]</scope>
</reference>
<dbReference type="Pfam" id="PF00932">
    <property type="entry name" value="LTD"/>
    <property type="match status" value="1"/>
</dbReference>
<dbReference type="EMBL" id="MHQT01000010">
    <property type="protein sequence ID" value="OHA09909.1"/>
    <property type="molecule type" value="Genomic_DNA"/>
</dbReference>
<protein>
    <recommendedName>
        <fullName evidence="5">LTD domain-containing protein</fullName>
    </recommendedName>
</protein>
<feature type="domain" description="LTD" evidence="5">
    <location>
        <begin position="373"/>
        <end position="506"/>
    </location>
</feature>
<evidence type="ECO:0000313" key="6">
    <source>
        <dbReference type="EMBL" id="OHA09909.1"/>
    </source>
</evidence>
<name>A0A1G2LGG4_9BACT</name>
<keyword evidence="3" id="KW-0732">Signal</keyword>
<dbReference type="Pfam" id="PF24517">
    <property type="entry name" value="CBM96"/>
    <property type="match status" value="1"/>
</dbReference>
<dbReference type="PROSITE" id="PS51841">
    <property type="entry name" value="LTD"/>
    <property type="match status" value="1"/>
</dbReference>
<feature type="compositionally biased region" description="Polar residues" evidence="4">
    <location>
        <begin position="664"/>
        <end position="683"/>
    </location>
</feature>
<sequence length="798" mass="82896">MRLTMKSRLRADARISPAMRVSGLKLLVAFLIVGMNWVGLAAVGTTLAYYNDNEGSSENALSAGSLDFSLDPDEWTPVGKEDALLPGDTVSRAVSIFDNGTIGFQYTASLTKTAGDDAFCNALELEARQDGVARYIGPLMDFLAGPFVFAAPENWLFNVTLPAGVPDVAGMSCEFKFVFNGWQEGFAAPSGFHDEEEVENILEAAFSATANASPIADAYVHQAGPDSRHGTETEFDIKSASGGLNKRAFARFGFHFPDGTSILSSSLRLFMKASPSASRTYAVARALSDWVEDGITWNNQPATSSPPTASASSGTTNNVWLSWDVTADVDSFVDKTFENFGWEVHDTAENSAIVREAAFIARENSDETKRPVLEITFAAPAATTTHLVVNEVYADVGSPGKGSDGTNEWVELYNPTGAAVDIKNWQICDSGSCDTLATTSPSILIPSHGFAIITPNVSTWPKWEISGGTVEIVLGSNIGGGLANEGDAVILKDISAVEVDAMSYGDDASKLNPAVPVSGDGNSLARIVKGYDTDSAQDWIINATPNPGTNPSDDGIETMRFTASGVEVAASGDGLPPLALSAVSMGEPDNDIAPEEATSTEPIPDDAAAAEPPLSSVPATLDAVPDAERDISPSTSTPGTPEHMATGTPSVSATAADPILTPAEHNQNSDATTTGATDSNESVAASDPETGEMTGETAEQAAATSDASLAGAQPVEPEATAAPENEPAITPDPVIVPEAPSPVEPAPAPEPPSDSPVVSEEGGSTTVEPDAPVELAASAPEPTSIPEPSPEPSSNNNE</sequence>
<feature type="compositionally biased region" description="Low complexity" evidence="4">
    <location>
        <begin position="601"/>
        <end position="613"/>
    </location>
</feature>
<evidence type="ECO:0000259" key="5">
    <source>
        <dbReference type="PROSITE" id="PS51841"/>
    </source>
</evidence>
<proteinExistence type="predicted"/>
<evidence type="ECO:0000256" key="1">
    <source>
        <dbReference type="ARBA" id="ARBA00004613"/>
    </source>
</evidence>
<accession>A0A1G2LGG4</accession>
<evidence type="ECO:0000313" key="7">
    <source>
        <dbReference type="Proteomes" id="UP000178977"/>
    </source>
</evidence>
<organism evidence="6 7">
    <name type="scientific">Candidatus Sungbacteria bacterium RIFCSPLOWO2_01_FULL_60_25</name>
    <dbReference type="NCBI Taxonomy" id="1802281"/>
    <lineage>
        <taxon>Bacteria</taxon>
        <taxon>Candidatus Sungiibacteriota</taxon>
    </lineage>
</organism>
<evidence type="ECO:0000256" key="4">
    <source>
        <dbReference type="SAM" id="MobiDB-lite"/>
    </source>
</evidence>
<dbReference type="NCBIfam" id="NF033679">
    <property type="entry name" value="DNRLRE_dom"/>
    <property type="match status" value="1"/>
</dbReference>
<dbReference type="Pfam" id="PF12389">
    <property type="entry name" value="Peptidase_M73"/>
    <property type="match status" value="1"/>
</dbReference>
<dbReference type="STRING" id="1802281.A3A44_01585"/>
<dbReference type="GO" id="GO:0005576">
    <property type="term" value="C:extracellular region"/>
    <property type="evidence" value="ECO:0007669"/>
    <property type="project" value="UniProtKB-SubCell"/>
</dbReference>
<feature type="region of interest" description="Disordered" evidence="4">
    <location>
        <begin position="579"/>
        <end position="798"/>
    </location>
</feature>
<dbReference type="InterPro" id="IPR001322">
    <property type="entry name" value="Lamin_tail_dom"/>
</dbReference>
<dbReference type="Proteomes" id="UP000178977">
    <property type="component" value="Unassembled WGS sequence"/>
</dbReference>
<evidence type="ECO:0000256" key="3">
    <source>
        <dbReference type="ARBA" id="ARBA00022729"/>
    </source>
</evidence>
<dbReference type="InterPro" id="IPR036415">
    <property type="entry name" value="Lamin_tail_dom_sf"/>
</dbReference>
<dbReference type="InterPro" id="IPR055372">
    <property type="entry name" value="CBM96"/>
</dbReference>